<evidence type="ECO:0000256" key="2">
    <source>
        <dbReference type="ARBA" id="ARBA00022679"/>
    </source>
</evidence>
<evidence type="ECO:0000256" key="6">
    <source>
        <dbReference type="SAM" id="MobiDB-lite"/>
    </source>
</evidence>
<evidence type="ECO:0000256" key="4">
    <source>
        <dbReference type="ARBA" id="ARBA00022777"/>
    </source>
</evidence>
<dbReference type="CDD" id="cd00180">
    <property type="entry name" value="PKc"/>
    <property type="match status" value="1"/>
</dbReference>
<dbReference type="EMBL" id="JAAAIM010002163">
    <property type="protein sequence ID" value="KAG0273794.1"/>
    <property type="molecule type" value="Genomic_DNA"/>
</dbReference>
<dbReference type="PANTHER" id="PTHR24345:SF0">
    <property type="entry name" value="CELL CYCLE SERINE_THREONINE-PROTEIN KINASE CDC5_MSD2"/>
    <property type="match status" value="1"/>
</dbReference>
<reference evidence="8 9" key="1">
    <citation type="journal article" date="2020" name="Fungal Divers.">
        <title>Resolving the Mortierellaceae phylogeny through synthesis of multi-gene phylogenetics and phylogenomics.</title>
        <authorList>
            <person name="Vandepol N."/>
            <person name="Liber J."/>
            <person name="Desiro A."/>
            <person name="Na H."/>
            <person name="Kennedy M."/>
            <person name="Barry K."/>
            <person name="Grigoriev I.V."/>
            <person name="Miller A.N."/>
            <person name="O'Donnell K."/>
            <person name="Stajich J.E."/>
            <person name="Bonito G."/>
        </authorList>
    </citation>
    <scope>NUCLEOTIDE SEQUENCE [LARGE SCALE GENOMIC DNA]</scope>
    <source>
        <strain evidence="8 9">AD045</strain>
    </source>
</reference>
<dbReference type="PROSITE" id="PS00108">
    <property type="entry name" value="PROTEIN_KINASE_ST"/>
    <property type="match status" value="1"/>
</dbReference>
<feature type="region of interest" description="Disordered" evidence="6">
    <location>
        <begin position="579"/>
        <end position="602"/>
    </location>
</feature>
<dbReference type="InterPro" id="IPR008271">
    <property type="entry name" value="Ser/Thr_kinase_AS"/>
</dbReference>
<feature type="compositionally biased region" description="Low complexity" evidence="6">
    <location>
        <begin position="588"/>
        <end position="602"/>
    </location>
</feature>
<feature type="domain" description="Protein kinase" evidence="7">
    <location>
        <begin position="321"/>
        <end position="577"/>
    </location>
</feature>
<keyword evidence="2" id="KW-0808">Transferase</keyword>
<dbReference type="SMART" id="SM00220">
    <property type="entry name" value="S_TKc"/>
    <property type="match status" value="1"/>
</dbReference>
<dbReference type="SUPFAM" id="SSF56112">
    <property type="entry name" value="Protein kinase-like (PK-like)"/>
    <property type="match status" value="1"/>
</dbReference>
<dbReference type="InterPro" id="IPR011009">
    <property type="entry name" value="Kinase-like_dom_sf"/>
</dbReference>
<accession>A0ABQ7JHX0</accession>
<keyword evidence="5" id="KW-0067">ATP-binding</keyword>
<proteinExistence type="predicted"/>
<feature type="compositionally biased region" description="Low complexity" evidence="6">
    <location>
        <begin position="269"/>
        <end position="288"/>
    </location>
</feature>
<keyword evidence="3" id="KW-0547">Nucleotide-binding</keyword>
<keyword evidence="1" id="KW-0723">Serine/threonine-protein kinase</keyword>
<gene>
    <name evidence="8" type="ORF">BGZ96_004658</name>
</gene>
<feature type="compositionally biased region" description="Polar residues" evidence="6">
    <location>
        <begin position="32"/>
        <end position="45"/>
    </location>
</feature>
<feature type="compositionally biased region" description="Low complexity" evidence="6">
    <location>
        <begin position="55"/>
        <end position="140"/>
    </location>
</feature>
<dbReference type="Gene3D" id="1.10.510.10">
    <property type="entry name" value="Transferase(Phosphotransferase) domain 1"/>
    <property type="match status" value="1"/>
</dbReference>
<evidence type="ECO:0000256" key="1">
    <source>
        <dbReference type="ARBA" id="ARBA00022527"/>
    </source>
</evidence>
<dbReference type="Gene3D" id="3.30.200.20">
    <property type="entry name" value="Phosphorylase Kinase, domain 1"/>
    <property type="match status" value="1"/>
</dbReference>
<sequence length="602" mass="63478">MSEAPSPVDPTAPKRKGSESTSPRPAQRQAMGPSTTGATVGQPTATILPVAQPLATIPTGTQPTAPGPTTTLPPTTAATITQPTAPSSATTGTTVTQPTAPGSAATLPPTTAATFTQPTAPSSATTGATVTQPTAPGSAAIPPPPALPTTAQSAASLMPPPPKVRPFGHVPTMPPKGAKMQSALPHSGKARTGSGKTSHASSQAASGSPSVFSRLLKSQSLERRLSKTRSSQPQPSKTASTVQAEKNEWKKAVASQSSKFPSPRPSDRTSVSTTPPTKTSTSGTASPTVDPAVLFQGRNGLVDPEPLYIYTDATRNLTTTFVYLEFISAGSEGSALKVQVQGGKWHGGIFCLKVFSEKNLVHGAKETRVYRKLQAAASRPGNKPGSNLILRYYHSFEYKNQHCIVLEYCKKTLTQYLNDNTTMTKSETQALCKEVCEGVQYLHTQGYAHRDIKPDNILMVNDHIRIGDLGAATRPGPTGDLTGYYGTRGYSAPENTAAAGCTYTIAVDYFSLGATLHTIIARETFAQSPLEMAKRGRNLNENRITGWDNAKALVDRLIDGSVSRRFSPAQALQHSFFQDKHDGSTQMPQSSSAQPQSSSAQP</sequence>
<evidence type="ECO:0000313" key="8">
    <source>
        <dbReference type="EMBL" id="KAG0273794.1"/>
    </source>
</evidence>
<organism evidence="8 9">
    <name type="scientific">Linnemannia gamsii</name>
    <dbReference type="NCBI Taxonomy" id="64522"/>
    <lineage>
        <taxon>Eukaryota</taxon>
        <taxon>Fungi</taxon>
        <taxon>Fungi incertae sedis</taxon>
        <taxon>Mucoromycota</taxon>
        <taxon>Mortierellomycotina</taxon>
        <taxon>Mortierellomycetes</taxon>
        <taxon>Mortierellales</taxon>
        <taxon>Mortierellaceae</taxon>
        <taxon>Linnemannia</taxon>
    </lineage>
</organism>
<evidence type="ECO:0000313" key="9">
    <source>
        <dbReference type="Proteomes" id="UP001194696"/>
    </source>
</evidence>
<feature type="compositionally biased region" description="Polar residues" evidence="6">
    <location>
        <begin position="228"/>
        <end position="244"/>
    </location>
</feature>
<dbReference type="PROSITE" id="PS50011">
    <property type="entry name" value="PROTEIN_KINASE_DOM"/>
    <property type="match status" value="1"/>
</dbReference>
<dbReference type="InterPro" id="IPR000719">
    <property type="entry name" value="Prot_kinase_dom"/>
</dbReference>
<feature type="region of interest" description="Disordered" evidence="6">
    <location>
        <begin position="1"/>
        <end position="290"/>
    </location>
</feature>
<keyword evidence="9" id="KW-1185">Reference proteome</keyword>
<protein>
    <recommendedName>
        <fullName evidence="7">Protein kinase domain-containing protein</fullName>
    </recommendedName>
</protein>
<keyword evidence="4" id="KW-0418">Kinase</keyword>
<name>A0ABQ7JHX0_9FUNG</name>
<comment type="caution">
    <text evidence="8">The sequence shown here is derived from an EMBL/GenBank/DDBJ whole genome shotgun (WGS) entry which is preliminary data.</text>
</comment>
<evidence type="ECO:0000259" key="7">
    <source>
        <dbReference type="PROSITE" id="PS50011"/>
    </source>
</evidence>
<evidence type="ECO:0000256" key="3">
    <source>
        <dbReference type="ARBA" id="ARBA00022741"/>
    </source>
</evidence>
<dbReference type="Pfam" id="PF00069">
    <property type="entry name" value="Pkinase"/>
    <property type="match status" value="1"/>
</dbReference>
<feature type="non-terminal residue" evidence="8">
    <location>
        <position position="602"/>
    </location>
</feature>
<evidence type="ECO:0000256" key="5">
    <source>
        <dbReference type="ARBA" id="ARBA00022840"/>
    </source>
</evidence>
<feature type="compositionally biased region" description="Polar residues" evidence="6">
    <location>
        <begin position="194"/>
        <end position="219"/>
    </location>
</feature>
<dbReference type="PANTHER" id="PTHR24345">
    <property type="entry name" value="SERINE/THREONINE-PROTEIN KINASE PLK"/>
    <property type="match status" value="1"/>
</dbReference>
<dbReference type="Proteomes" id="UP001194696">
    <property type="component" value="Unassembled WGS sequence"/>
</dbReference>